<dbReference type="FunFam" id="1.20.58.60:FF:000032">
    <property type="entry name" value="Kalirin RhoGEF kinase b"/>
    <property type="match status" value="1"/>
</dbReference>
<dbReference type="Proteomes" id="UP001159641">
    <property type="component" value="Unassembled WGS sequence"/>
</dbReference>
<dbReference type="Gene3D" id="1.20.58.60">
    <property type="match status" value="1"/>
</dbReference>
<evidence type="ECO:0008006" key="5">
    <source>
        <dbReference type="Google" id="ProtNLM"/>
    </source>
</evidence>
<proteinExistence type="predicted"/>
<keyword evidence="4" id="KW-1185">Reference proteome</keyword>
<evidence type="ECO:0000256" key="2">
    <source>
        <dbReference type="SAM" id="MobiDB-lite"/>
    </source>
</evidence>
<dbReference type="PANTHER" id="PTHR22826">
    <property type="entry name" value="RHO GUANINE EXCHANGE FACTOR-RELATED"/>
    <property type="match status" value="1"/>
</dbReference>
<gene>
    <name evidence="3" type="ORF">J1605_017756</name>
</gene>
<accession>A0AB34HWY8</accession>
<dbReference type="PANTHER" id="PTHR22826:SF106">
    <property type="entry name" value="TRIO, ISOFORM A"/>
    <property type="match status" value="1"/>
</dbReference>
<reference evidence="3 4" key="1">
    <citation type="submission" date="2022-11" db="EMBL/GenBank/DDBJ databases">
        <title>Whole genome sequence of Eschrichtius robustus ER-17-0199.</title>
        <authorList>
            <person name="Bruniche-Olsen A."/>
            <person name="Black A.N."/>
            <person name="Fields C.J."/>
            <person name="Walden K."/>
            <person name="Dewoody J.A."/>
        </authorList>
    </citation>
    <scope>NUCLEOTIDE SEQUENCE [LARGE SCALE GENOMIC DNA]</scope>
    <source>
        <strain evidence="3">ER-17-0199</strain>
        <tissue evidence="3">Blubber</tissue>
    </source>
</reference>
<comment type="caution">
    <text evidence="3">The sequence shown here is derived from an EMBL/GenBank/DDBJ whole genome shotgun (WGS) entry which is preliminary data.</text>
</comment>
<protein>
    <recommendedName>
        <fullName evidence="5">Kalirin</fullName>
    </recommendedName>
</protein>
<evidence type="ECO:0000256" key="1">
    <source>
        <dbReference type="ARBA" id="ARBA00022658"/>
    </source>
</evidence>
<dbReference type="AlphaFoldDB" id="A0AB34HWY8"/>
<dbReference type="InterPro" id="IPR051336">
    <property type="entry name" value="RhoGEF_Guanine_NuclExch_SF"/>
</dbReference>
<sequence length="219" mass="25155">MNTYTNADKLLEAAEQLAQTGECDPEEIYKAARHLEVRIQDFVRRVEQRKLLLDMSVSFHTHTKELYQHNGYQSCANGTANQQEKLWTWMEDLQKEMLEDVCADSVDAVQELIKQFQQQQTATLDATLNVIKEGEDLIQQLRSAPPSLGEPSEARDSAVSSNKTPHGSSISHIESVLQQLDDAQVQMEELFHERKIKLDIFLQLRIFEQYTIEVHIKNA</sequence>
<organism evidence="3 4">
    <name type="scientific">Eschrichtius robustus</name>
    <name type="common">California gray whale</name>
    <name type="synonym">Eschrichtius gibbosus</name>
    <dbReference type="NCBI Taxonomy" id="9764"/>
    <lineage>
        <taxon>Eukaryota</taxon>
        <taxon>Metazoa</taxon>
        <taxon>Chordata</taxon>
        <taxon>Craniata</taxon>
        <taxon>Vertebrata</taxon>
        <taxon>Euteleostomi</taxon>
        <taxon>Mammalia</taxon>
        <taxon>Eutheria</taxon>
        <taxon>Laurasiatheria</taxon>
        <taxon>Artiodactyla</taxon>
        <taxon>Whippomorpha</taxon>
        <taxon>Cetacea</taxon>
        <taxon>Mysticeti</taxon>
        <taxon>Eschrichtiidae</taxon>
        <taxon>Eschrichtius</taxon>
    </lineage>
</organism>
<dbReference type="GO" id="GO:0019898">
    <property type="term" value="C:extrinsic component of membrane"/>
    <property type="evidence" value="ECO:0007669"/>
    <property type="project" value="TreeGrafter"/>
</dbReference>
<dbReference type="EMBL" id="JAIQCJ010000343">
    <property type="protein sequence ID" value="KAJ8796653.1"/>
    <property type="molecule type" value="Genomic_DNA"/>
</dbReference>
<feature type="region of interest" description="Disordered" evidence="2">
    <location>
        <begin position="143"/>
        <end position="170"/>
    </location>
</feature>
<keyword evidence="1" id="KW-0344">Guanine-nucleotide releasing factor</keyword>
<dbReference type="GO" id="GO:0005737">
    <property type="term" value="C:cytoplasm"/>
    <property type="evidence" value="ECO:0007669"/>
    <property type="project" value="TreeGrafter"/>
</dbReference>
<evidence type="ECO:0000313" key="4">
    <source>
        <dbReference type="Proteomes" id="UP001159641"/>
    </source>
</evidence>
<feature type="compositionally biased region" description="Polar residues" evidence="2">
    <location>
        <begin position="158"/>
        <end position="170"/>
    </location>
</feature>
<name>A0AB34HWY8_ESCRO</name>
<evidence type="ECO:0000313" key="3">
    <source>
        <dbReference type="EMBL" id="KAJ8796653.1"/>
    </source>
</evidence>
<dbReference type="GO" id="GO:0005085">
    <property type="term" value="F:guanyl-nucleotide exchange factor activity"/>
    <property type="evidence" value="ECO:0007669"/>
    <property type="project" value="UniProtKB-KW"/>
</dbReference>
<dbReference type="SUPFAM" id="SSF46966">
    <property type="entry name" value="Spectrin repeat"/>
    <property type="match status" value="1"/>
</dbReference>